<proteinExistence type="predicted"/>
<sequence>MAEPVAQALPRGMPDCLKKRHLLNDKELSPEICRDYGEKFLALGFWEDALEFFLKGNYLPGLEKIKAHALDSGDAPLMARLGSHPPEVWRQVAARALDLGKIQFARRALEEAGDREQAEELIHRFTRGDA</sequence>
<comment type="caution">
    <text evidence="1">The sequence shown here is derived from an EMBL/GenBank/DDBJ whole genome shotgun (WGS) entry which is preliminary data.</text>
</comment>
<organism evidence="1">
    <name type="scientific">Desulfobacca acetoxidans</name>
    <dbReference type="NCBI Taxonomy" id="60893"/>
    <lineage>
        <taxon>Bacteria</taxon>
        <taxon>Pseudomonadati</taxon>
        <taxon>Thermodesulfobacteriota</taxon>
        <taxon>Desulfobaccia</taxon>
        <taxon>Desulfobaccales</taxon>
        <taxon>Desulfobaccaceae</taxon>
        <taxon>Desulfobacca</taxon>
    </lineage>
</organism>
<reference evidence="1" key="1">
    <citation type="journal article" date="2020" name="mSystems">
        <title>Genome- and Community-Level Interaction Insights into Carbon Utilization and Element Cycling Functions of Hydrothermarchaeota in Hydrothermal Sediment.</title>
        <authorList>
            <person name="Zhou Z."/>
            <person name="Liu Y."/>
            <person name="Xu W."/>
            <person name="Pan J."/>
            <person name="Luo Z.H."/>
            <person name="Li M."/>
        </authorList>
    </citation>
    <scope>NUCLEOTIDE SEQUENCE [LARGE SCALE GENOMIC DNA]</scope>
    <source>
        <strain evidence="1">SpSt-897</strain>
    </source>
</reference>
<protein>
    <submittedName>
        <fullName evidence="1">Uncharacterized protein</fullName>
    </submittedName>
</protein>
<name>A0A7C3V4I6_9BACT</name>
<gene>
    <name evidence="1" type="ORF">ENW96_04485</name>
</gene>
<dbReference type="AlphaFoldDB" id="A0A7C3V4I6"/>
<dbReference type="EMBL" id="DTMF01000119">
    <property type="protein sequence ID" value="HGF33635.1"/>
    <property type="molecule type" value="Genomic_DNA"/>
</dbReference>
<accession>A0A7C3V4I6</accession>
<evidence type="ECO:0000313" key="1">
    <source>
        <dbReference type="EMBL" id="HGF33635.1"/>
    </source>
</evidence>